<dbReference type="Pfam" id="PF04190">
    <property type="entry name" value="GET4"/>
    <property type="match status" value="1"/>
</dbReference>
<comment type="similarity">
    <text evidence="1">Belongs to the GET4 family.</text>
</comment>
<accession>A0ABR4NWY9</accession>
<dbReference type="InterPro" id="IPR007317">
    <property type="entry name" value="GET4"/>
</dbReference>
<name>A0ABR4NWY9_9SACH</name>
<reference evidence="2 3" key="1">
    <citation type="submission" date="2024-05" db="EMBL/GenBank/DDBJ databases">
        <title>Long read based assembly of the Candida bracarensis genome reveals expanded adhesin content.</title>
        <authorList>
            <person name="Marcet-Houben M."/>
            <person name="Ksiezopolska E."/>
            <person name="Gabaldon T."/>
        </authorList>
    </citation>
    <scope>NUCLEOTIDE SEQUENCE [LARGE SCALE GENOMIC DNA]</scope>
    <source>
        <strain evidence="2 3">CBM6</strain>
    </source>
</reference>
<proteinExistence type="inferred from homology"/>
<organism evidence="2 3">
    <name type="scientific">Nakaseomyces bracarensis</name>
    <dbReference type="NCBI Taxonomy" id="273131"/>
    <lineage>
        <taxon>Eukaryota</taxon>
        <taxon>Fungi</taxon>
        <taxon>Dikarya</taxon>
        <taxon>Ascomycota</taxon>
        <taxon>Saccharomycotina</taxon>
        <taxon>Saccharomycetes</taxon>
        <taxon>Saccharomycetales</taxon>
        <taxon>Saccharomycetaceae</taxon>
        <taxon>Nakaseomyces</taxon>
    </lineage>
</organism>
<protein>
    <recommendedName>
        <fullName evidence="4">Golgi to ER traffic protein 4</fullName>
    </recommendedName>
</protein>
<dbReference type="EMBL" id="JBEVYD010000005">
    <property type="protein sequence ID" value="KAL3233203.1"/>
    <property type="molecule type" value="Genomic_DNA"/>
</dbReference>
<dbReference type="InterPro" id="IPR011990">
    <property type="entry name" value="TPR-like_helical_dom_sf"/>
</dbReference>
<evidence type="ECO:0008006" key="4">
    <source>
        <dbReference type="Google" id="ProtNLM"/>
    </source>
</evidence>
<gene>
    <name evidence="2" type="ORF">RNJ44_05119</name>
</gene>
<sequence length="307" mass="35242">MVDAAVSAKLAKTLQRFESRIEAGDYYEAHQTLRTIANRYVRSKSYDHAIELINQGALSFLKAKQSGSASDLIFYLLEVYDLAEVKVDETSVGRLAQLLVMVDSSEPNLKDIATGMNNWSIKHSDYKFGDPTLHNVIGTKLLDGGLVYEAERYFMLGTHESVTKYVQLMYEWFVQGDDVSRVAEYFSRLIVNYLFIKNVSYAYIAKDMFLDKFIEKNKPKVDIMDKNGFKMYYFEEFSDLNFLQLLLLTCQVSSKDLFLNLKEHYSDSAEKYKNELAFIGQEYFDIVAPKQSNFLQDMMSGFLGGGM</sequence>
<comment type="caution">
    <text evidence="2">The sequence shown here is derived from an EMBL/GenBank/DDBJ whole genome shotgun (WGS) entry which is preliminary data.</text>
</comment>
<evidence type="ECO:0000313" key="3">
    <source>
        <dbReference type="Proteomes" id="UP001623330"/>
    </source>
</evidence>
<evidence type="ECO:0000256" key="1">
    <source>
        <dbReference type="ARBA" id="ARBA00005351"/>
    </source>
</evidence>
<evidence type="ECO:0000313" key="2">
    <source>
        <dbReference type="EMBL" id="KAL3233203.1"/>
    </source>
</evidence>
<dbReference type="PANTHER" id="PTHR12875">
    <property type="entry name" value="GOLGI TO ER TRAFFIC PROTEIN 4 HOMOLOG"/>
    <property type="match status" value="1"/>
</dbReference>
<keyword evidence="3" id="KW-1185">Reference proteome</keyword>
<dbReference type="PANTHER" id="PTHR12875:SF0">
    <property type="entry name" value="GOLGI TO ER TRAFFIC PROTEIN 4 HOMOLOG"/>
    <property type="match status" value="1"/>
</dbReference>
<dbReference type="Proteomes" id="UP001623330">
    <property type="component" value="Unassembled WGS sequence"/>
</dbReference>
<dbReference type="Gene3D" id="1.25.40.10">
    <property type="entry name" value="Tetratricopeptide repeat domain"/>
    <property type="match status" value="1"/>
</dbReference>